<dbReference type="EMBL" id="CAAHFH010000001">
    <property type="protein sequence ID" value="VGO20375.1"/>
    <property type="molecule type" value="Genomic_DNA"/>
</dbReference>
<feature type="signal peptide" evidence="4">
    <location>
        <begin position="1"/>
        <end position="18"/>
    </location>
</feature>
<accession>A0A6C2UJH5</accession>
<gene>
    <name evidence="5" type="primary">hhoA</name>
    <name evidence="5" type="ORF">SCARR_02438</name>
</gene>
<keyword evidence="1 5" id="KW-0645">Protease</keyword>
<keyword evidence="2" id="KW-0378">Hydrolase</keyword>
<feature type="chain" id="PRO_5025642016" evidence="4">
    <location>
        <begin position="19"/>
        <end position="315"/>
    </location>
</feature>
<dbReference type="Pfam" id="PF13365">
    <property type="entry name" value="Trypsin_2"/>
    <property type="match status" value="1"/>
</dbReference>
<evidence type="ECO:0000313" key="5">
    <source>
        <dbReference type="EMBL" id="VGO20375.1"/>
    </source>
</evidence>
<dbReference type="RefSeq" id="WP_136061798.1">
    <property type="nucleotide sequence ID" value="NZ_CAAHFH010000001.1"/>
</dbReference>
<dbReference type="InterPro" id="IPR009003">
    <property type="entry name" value="Peptidase_S1_PA"/>
</dbReference>
<proteinExistence type="predicted"/>
<keyword evidence="6" id="KW-1185">Reference proteome</keyword>
<name>A0A6C2UJH5_9BACT</name>
<dbReference type="GO" id="GO:0004252">
    <property type="term" value="F:serine-type endopeptidase activity"/>
    <property type="evidence" value="ECO:0007669"/>
    <property type="project" value="InterPro"/>
</dbReference>
<evidence type="ECO:0000256" key="4">
    <source>
        <dbReference type="SAM" id="SignalP"/>
    </source>
</evidence>
<dbReference type="Gene3D" id="2.40.10.120">
    <property type="match status" value="1"/>
</dbReference>
<keyword evidence="4" id="KW-0732">Signal</keyword>
<dbReference type="PRINTS" id="PR00834">
    <property type="entry name" value="PROTEASES2C"/>
</dbReference>
<feature type="region of interest" description="Disordered" evidence="3">
    <location>
        <begin position="290"/>
        <end position="315"/>
    </location>
</feature>
<protein>
    <submittedName>
        <fullName evidence="5">Serine protease HhoA</fullName>
    </submittedName>
</protein>
<sequence length="315" mass="34019">MRVYLCFILAGLAAAGFAEDVVLKGGAKIQAPILKQADDATVLDLGFDVIRIPKNEILATYKDQSLAAPTPTDTNGLYSVLVPERITTAEAAKLYAPSVVLVKTASGLGSGFFINKNGYLITNFHVIAGEKKISVTQFLQENQILRRVVHKDVEIVATAPFHDLVVLKLNDFDTEITPVIFAPEEKLSIGETIFAIGNPLGLERTVTEGVISQTHRNFGGILYLQVDAPVNPGNSGGPLFNARGQVIGIINMGVPSMEGLNFAIPARHAKYILDHIDAFAYNAANPESGFVYPDPPRRPGKFSTEQKESPHAELP</sequence>
<evidence type="ECO:0000256" key="2">
    <source>
        <dbReference type="ARBA" id="ARBA00022801"/>
    </source>
</evidence>
<evidence type="ECO:0000313" key="6">
    <source>
        <dbReference type="Proteomes" id="UP000346198"/>
    </source>
</evidence>
<dbReference type="PANTHER" id="PTHR43343">
    <property type="entry name" value="PEPTIDASE S12"/>
    <property type="match status" value="1"/>
</dbReference>
<dbReference type="InterPro" id="IPR001940">
    <property type="entry name" value="Peptidase_S1C"/>
</dbReference>
<organism evidence="5 6">
    <name type="scientific">Pontiella sulfatireligans</name>
    <dbReference type="NCBI Taxonomy" id="2750658"/>
    <lineage>
        <taxon>Bacteria</taxon>
        <taxon>Pseudomonadati</taxon>
        <taxon>Kiritimatiellota</taxon>
        <taxon>Kiritimatiellia</taxon>
        <taxon>Kiritimatiellales</taxon>
        <taxon>Pontiellaceae</taxon>
        <taxon>Pontiella</taxon>
    </lineage>
</organism>
<dbReference type="GO" id="GO:0006508">
    <property type="term" value="P:proteolysis"/>
    <property type="evidence" value="ECO:0007669"/>
    <property type="project" value="UniProtKB-KW"/>
</dbReference>
<reference evidence="5 6" key="1">
    <citation type="submission" date="2019-04" db="EMBL/GenBank/DDBJ databases">
        <authorList>
            <person name="Van Vliet M D."/>
        </authorList>
    </citation>
    <scope>NUCLEOTIDE SEQUENCE [LARGE SCALE GENOMIC DNA]</scope>
    <source>
        <strain evidence="5 6">F21</strain>
    </source>
</reference>
<feature type="compositionally biased region" description="Basic and acidic residues" evidence="3">
    <location>
        <begin position="304"/>
        <end position="315"/>
    </location>
</feature>
<dbReference type="Proteomes" id="UP000346198">
    <property type="component" value="Unassembled WGS sequence"/>
</dbReference>
<dbReference type="InterPro" id="IPR051201">
    <property type="entry name" value="Chloro_Bact_Ser_Proteases"/>
</dbReference>
<dbReference type="AlphaFoldDB" id="A0A6C2UJH5"/>
<evidence type="ECO:0000256" key="1">
    <source>
        <dbReference type="ARBA" id="ARBA00022670"/>
    </source>
</evidence>
<dbReference type="PANTHER" id="PTHR43343:SF3">
    <property type="entry name" value="PROTEASE DO-LIKE 8, CHLOROPLASTIC"/>
    <property type="match status" value="1"/>
</dbReference>
<dbReference type="SUPFAM" id="SSF50494">
    <property type="entry name" value="Trypsin-like serine proteases"/>
    <property type="match status" value="1"/>
</dbReference>
<evidence type="ECO:0000256" key="3">
    <source>
        <dbReference type="SAM" id="MobiDB-lite"/>
    </source>
</evidence>